<dbReference type="CDD" id="cd02573">
    <property type="entry name" value="PseudoU_synth_EcTruB"/>
    <property type="match status" value="1"/>
</dbReference>
<dbReference type="GO" id="GO:0003723">
    <property type="term" value="F:RNA binding"/>
    <property type="evidence" value="ECO:0007669"/>
    <property type="project" value="InterPro"/>
</dbReference>
<dbReference type="GO" id="GO:1990481">
    <property type="term" value="P:mRNA pseudouridine synthesis"/>
    <property type="evidence" value="ECO:0007669"/>
    <property type="project" value="TreeGrafter"/>
</dbReference>
<evidence type="ECO:0000256" key="2">
    <source>
        <dbReference type="ARBA" id="ARBA00005642"/>
    </source>
</evidence>
<evidence type="ECO:0000313" key="9">
    <source>
        <dbReference type="EMBL" id="OGY33873.1"/>
    </source>
</evidence>
<organism evidence="9 10">
    <name type="scientific">Candidatus Andersenbacteria bacterium RIFCSPHIGHO2_12_FULL_45_11</name>
    <dbReference type="NCBI Taxonomy" id="1797281"/>
    <lineage>
        <taxon>Bacteria</taxon>
        <taxon>Candidatus Anderseniibacteriota</taxon>
    </lineage>
</organism>
<sequence>MKKNTANLHGGLLINKPAGVTSHDIVNTVRHIPELKGIKVGHSGTLDPFASGLLIILVGHATRLQDELHMLPKTYRAEITLGATSDTDDSTGVIRPLTSPNPSFVRRGSARTLPLPEGELEGVGAALEPNKDQILTALSRIKQQTSQIPPAYAAIKINGKKMYEYARAGESVERKPRPITIHEIILEEYKYPTLQISVTCSTGTYIRSLARDIGEILGTGAYCSQLTRTAIGSFTDKNANSPEDLPKVIHSSIIPMEQLVSHIPSIICAEDIVAKYKQGKVGECDRDTPINTPIALLDSNKKLFGIAIRETEETIVQPKKIFL</sequence>
<evidence type="ECO:0000313" key="10">
    <source>
        <dbReference type="Proteomes" id="UP000177528"/>
    </source>
</evidence>
<gene>
    <name evidence="5" type="primary">truB</name>
    <name evidence="9" type="ORF">A3D99_04010</name>
</gene>
<comment type="caution">
    <text evidence="9">The sequence shown here is derived from an EMBL/GenBank/DDBJ whole genome shotgun (WGS) entry which is preliminary data.</text>
</comment>
<protein>
    <recommendedName>
        <fullName evidence="5">tRNA pseudouridine synthase B</fullName>
        <ecNumber evidence="5">5.4.99.25</ecNumber>
    </recommendedName>
    <alternativeName>
        <fullName evidence="5">tRNA pseudouridine(55) synthase</fullName>
        <shortName evidence="5">Psi55 synthase</shortName>
    </alternativeName>
    <alternativeName>
        <fullName evidence="5">tRNA pseudouridylate synthase</fullName>
    </alternativeName>
    <alternativeName>
        <fullName evidence="5">tRNA-uridine isomerase</fullName>
    </alternativeName>
</protein>
<dbReference type="Pfam" id="PF01509">
    <property type="entry name" value="TruB_N"/>
    <property type="match status" value="2"/>
</dbReference>
<keyword evidence="4 5" id="KW-0413">Isomerase</keyword>
<dbReference type="Gene3D" id="3.30.2350.10">
    <property type="entry name" value="Pseudouridine synthase"/>
    <property type="match status" value="1"/>
</dbReference>
<reference evidence="9 10" key="1">
    <citation type="journal article" date="2016" name="Nat. Commun.">
        <title>Thousands of microbial genomes shed light on interconnected biogeochemical processes in an aquifer system.</title>
        <authorList>
            <person name="Anantharaman K."/>
            <person name="Brown C.T."/>
            <person name="Hug L.A."/>
            <person name="Sharon I."/>
            <person name="Castelle C.J."/>
            <person name="Probst A.J."/>
            <person name="Thomas B.C."/>
            <person name="Singh A."/>
            <person name="Wilkins M.J."/>
            <person name="Karaoz U."/>
            <person name="Brodie E.L."/>
            <person name="Williams K.H."/>
            <person name="Hubbard S.S."/>
            <person name="Banfield J.F."/>
        </authorList>
    </citation>
    <scope>NUCLEOTIDE SEQUENCE [LARGE SCALE GENOMIC DNA]</scope>
</reference>
<evidence type="ECO:0000256" key="3">
    <source>
        <dbReference type="ARBA" id="ARBA00022694"/>
    </source>
</evidence>
<dbReference type="InterPro" id="IPR014780">
    <property type="entry name" value="tRNA_psdUridine_synth_TruB"/>
</dbReference>
<dbReference type="PANTHER" id="PTHR13767">
    <property type="entry name" value="TRNA-PSEUDOURIDINE SYNTHASE"/>
    <property type="match status" value="1"/>
</dbReference>
<dbReference type="EC" id="5.4.99.25" evidence="5"/>
<dbReference type="EMBL" id="MHHR01000026">
    <property type="protein sequence ID" value="OGY33873.1"/>
    <property type="molecule type" value="Genomic_DNA"/>
</dbReference>
<evidence type="ECO:0000259" key="7">
    <source>
        <dbReference type="Pfam" id="PF01509"/>
    </source>
</evidence>
<dbReference type="GO" id="GO:0031119">
    <property type="term" value="P:tRNA pseudouridine synthesis"/>
    <property type="evidence" value="ECO:0007669"/>
    <property type="project" value="UniProtKB-UniRule"/>
</dbReference>
<feature type="domain" description="tRNA pseudouridylate synthase B C-terminal" evidence="8">
    <location>
        <begin position="207"/>
        <end position="247"/>
    </location>
</feature>
<dbReference type="PANTHER" id="PTHR13767:SF2">
    <property type="entry name" value="PSEUDOURIDYLATE SYNTHASE TRUB1"/>
    <property type="match status" value="1"/>
</dbReference>
<evidence type="ECO:0000256" key="6">
    <source>
        <dbReference type="SAM" id="MobiDB-lite"/>
    </source>
</evidence>
<proteinExistence type="inferred from homology"/>
<feature type="region of interest" description="Disordered" evidence="6">
    <location>
        <begin position="88"/>
        <end position="108"/>
    </location>
</feature>
<evidence type="ECO:0000259" key="8">
    <source>
        <dbReference type="Pfam" id="PF16198"/>
    </source>
</evidence>
<feature type="domain" description="Pseudouridine synthase II N-terminal" evidence="7">
    <location>
        <begin position="38"/>
        <end position="95"/>
    </location>
</feature>
<keyword evidence="3 5" id="KW-0819">tRNA processing</keyword>
<dbReference type="SUPFAM" id="SSF55120">
    <property type="entry name" value="Pseudouridine synthase"/>
    <property type="match status" value="1"/>
</dbReference>
<dbReference type="Proteomes" id="UP000177528">
    <property type="component" value="Unassembled WGS sequence"/>
</dbReference>
<comment type="catalytic activity">
    <reaction evidence="1 5">
        <text>uridine(55) in tRNA = pseudouridine(55) in tRNA</text>
        <dbReference type="Rhea" id="RHEA:42532"/>
        <dbReference type="Rhea" id="RHEA-COMP:10101"/>
        <dbReference type="Rhea" id="RHEA-COMP:10102"/>
        <dbReference type="ChEBI" id="CHEBI:65314"/>
        <dbReference type="ChEBI" id="CHEBI:65315"/>
        <dbReference type="EC" id="5.4.99.25"/>
    </reaction>
</comment>
<comment type="function">
    <text evidence="5">Responsible for synthesis of pseudouridine from uracil-55 in the psi GC loop of transfer RNAs.</text>
</comment>
<comment type="similarity">
    <text evidence="2 5">Belongs to the pseudouridine synthase TruB family. Type 1 subfamily.</text>
</comment>
<evidence type="ECO:0000256" key="4">
    <source>
        <dbReference type="ARBA" id="ARBA00023235"/>
    </source>
</evidence>
<feature type="active site" description="Nucleophile" evidence="5">
    <location>
        <position position="47"/>
    </location>
</feature>
<accession>A0A1G1X1M0</accession>
<dbReference type="AlphaFoldDB" id="A0A1G1X1M0"/>
<dbReference type="InterPro" id="IPR002501">
    <property type="entry name" value="PsdUridine_synth_N"/>
</dbReference>
<name>A0A1G1X1M0_9BACT</name>
<dbReference type="InterPro" id="IPR020103">
    <property type="entry name" value="PsdUridine_synth_cat_dom_sf"/>
</dbReference>
<dbReference type="Pfam" id="PF16198">
    <property type="entry name" value="TruB_C_2"/>
    <property type="match status" value="1"/>
</dbReference>
<evidence type="ECO:0000256" key="1">
    <source>
        <dbReference type="ARBA" id="ARBA00000385"/>
    </source>
</evidence>
<dbReference type="GO" id="GO:0160148">
    <property type="term" value="F:tRNA pseudouridine(55) synthase activity"/>
    <property type="evidence" value="ECO:0007669"/>
    <property type="project" value="UniProtKB-EC"/>
</dbReference>
<feature type="domain" description="Pseudouridine synthase II N-terminal" evidence="7">
    <location>
        <begin position="128"/>
        <end position="206"/>
    </location>
</feature>
<dbReference type="InterPro" id="IPR032819">
    <property type="entry name" value="TruB_C"/>
</dbReference>
<dbReference type="HAMAP" id="MF_01080">
    <property type="entry name" value="TruB_bact"/>
    <property type="match status" value="1"/>
</dbReference>
<evidence type="ECO:0000256" key="5">
    <source>
        <dbReference type="HAMAP-Rule" id="MF_01080"/>
    </source>
</evidence>